<evidence type="ECO:0000313" key="2">
    <source>
        <dbReference type="EMBL" id="RHJ89183.1"/>
    </source>
</evidence>
<dbReference type="RefSeq" id="WP_067538916.1">
    <property type="nucleotide sequence ID" value="NZ_AP025567.1"/>
</dbReference>
<evidence type="ECO:0000256" key="1">
    <source>
        <dbReference type="SAM" id="Phobius"/>
    </source>
</evidence>
<keyword evidence="1" id="KW-0812">Transmembrane</keyword>
<dbReference type="Pfam" id="PF06196">
    <property type="entry name" value="DUF997"/>
    <property type="match status" value="1"/>
</dbReference>
<keyword evidence="1" id="KW-1133">Transmembrane helix</keyword>
<dbReference type="InterPro" id="IPR010398">
    <property type="entry name" value="DUF997"/>
</dbReference>
<sequence>MAPKLTEKEKNQQIKKEALISAGLYIAFFIWWYFTGYGIAEKGAPETYTYVLGLPMWFFLSCIVGYVLFSIATIFVVKKFFKNFDLGEEEKEQVE</sequence>
<proteinExistence type="predicted"/>
<organism evidence="2 3">
    <name type="scientific">Emergencia timonensis</name>
    <dbReference type="NCBI Taxonomy" id="1776384"/>
    <lineage>
        <taxon>Bacteria</taxon>
        <taxon>Bacillati</taxon>
        <taxon>Bacillota</taxon>
        <taxon>Clostridia</taxon>
        <taxon>Peptostreptococcales</taxon>
        <taxon>Anaerovoracaceae</taxon>
        <taxon>Emergencia</taxon>
    </lineage>
</organism>
<name>A0A415E5Y5_9FIRM</name>
<dbReference type="GeneID" id="83004814"/>
<feature type="transmembrane region" description="Helical" evidence="1">
    <location>
        <begin position="54"/>
        <end position="77"/>
    </location>
</feature>
<feature type="transmembrane region" description="Helical" evidence="1">
    <location>
        <begin position="18"/>
        <end position="34"/>
    </location>
</feature>
<dbReference type="OrthoDB" id="1752893at2"/>
<dbReference type="PANTHER" id="PTHR39174:SF1">
    <property type="entry name" value="INNER MEMBRANE PROTEIN"/>
    <property type="match status" value="1"/>
</dbReference>
<dbReference type="EMBL" id="QRMS01000001">
    <property type="protein sequence ID" value="RHJ89183.1"/>
    <property type="molecule type" value="Genomic_DNA"/>
</dbReference>
<dbReference type="STRING" id="1776384.GCA_900086585_02477"/>
<protein>
    <submittedName>
        <fullName evidence="2">DUF997 family protein</fullName>
    </submittedName>
</protein>
<comment type="caution">
    <text evidence="2">The sequence shown here is derived from an EMBL/GenBank/DDBJ whole genome shotgun (WGS) entry which is preliminary data.</text>
</comment>
<gene>
    <name evidence="2" type="ORF">DW099_01005</name>
</gene>
<keyword evidence="1" id="KW-0472">Membrane</keyword>
<reference evidence="2 3" key="1">
    <citation type="submission" date="2018-08" db="EMBL/GenBank/DDBJ databases">
        <title>A genome reference for cultivated species of the human gut microbiota.</title>
        <authorList>
            <person name="Zou Y."/>
            <person name="Xue W."/>
            <person name="Luo G."/>
        </authorList>
    </citation>
    <scope>NUCLEOTIDE SEQUENCE [LARGE SCALE GENOMIC DNA]</scope>
    <source>
        <strain evidence="2 3">AM07-24</strain>
    </source>
</reference>
<evidence type="ECO:0000313" key="3">
    <source>
        <dbReference type="Proteomes" id="UP000284841"/>
    </source>
</evidence>
<accession>A0A415E5Y5</accession>
<dbReference type="AlphaFoldDB" id="A0A415E5Y5"/>
<keyword evidence="3" id="KW-1185">Reference proteome</keyword>
<dbReference type="Proteomes" id="UP000284841">
    <property type="component" value="Unassembled WGS sequence"/>
</dbReference>
<dbReference type="PANTHER" id="PTHR39174">
    <property type="entry name" value="INNER MEMBRANE PROTEIN-RELATED"/>
    <property type="match status" value="1"/>
</dbReference>